<dbReference type="GO" id="GO:0004672">
    <property type="term" value="F:protein kinase activity"/>
    <property type="evidence" value="ECO:0007669"/>
    <property type="project" value="InterPro"/>
</dbReference>
<dbReference type="Gramene" id="C.cajan_16032.t">
    <property type="protein sequence ID" value="C.cajan_16032.t"/>
    <property type="gene ID" value="C.cajan_16032"/>
</dbReference>
<dbReference type="InterPro" id="IPR000719">
    <property type="entry name" value="Prot_kinase_dom"/>
</dbReference>
<keyword evidence="4" id="KW-0675">Receptor</keyword>
<dbReference type="Pfam" id="PF07714">
    <property type="entry name" value="PK_Tyr_Ser-Thr"/>
    <property type="match status" value="1"/>
</dbReference>
<keyword evidence="4" id="KW-0808">Transferase</keyword>
<dbReference type="OMA" id="IQCSSHE"/>
<dbReference type="EMBL" id="CM003610">
    <property type="protein sequence ID" value="KYP61984.1"/>
    <property type="molecule type" value="Genomic_DNA"/>
</dbReference>
<dbReference type="Proteomes" id="UP000075243">
    <property type="component" value="Chromosome 8"/>
</dbReference>
<evidence type="ECO:0000256" key="2">
    <source>
        <dbReference type="ARBA" id="ARBA00022840"/>
    </source>
</evidence>
<dbReference type="GO" id="GO:0005886">
    <property type="term" value="C:plasma membrane"/>
    <property type="evidence" value="ECO:0007669"/>
    <property type="project" value="TreeGrafter"/>
</dbReference>
<evidence type="ECO:0000256" key="1">
    <source>
        <dbReference type="ARBA" id="ARBA00022741"/>
    </source>
</evidence>
<dbReference type="STRING" id="3821.A0A151T4M6"/>
<dbReference type="PROSITE" id="PS50011">
    <property type="entry name" value="PROTEIN_KINASE_DOM"/>
    <property type="match status" value="1"/>
</dbReference>
<protein>
    <submittedName>
        <fullName evidence="4">BRASSINOSTEROID INSENSITIVE 1-associated receptor kinase 1</fullName>
    </submittedName>
</protein>
<keyword evidence="1" id="KW-0547">Nucleotide-binding</keyword>
<reference evidence="4 5" key="1">
    <citation type="journal article" date="2012" name="Nat. Biotechnol.">
        <title>Draft genome sequence of pigeonpea (Cajanus cajan), an orphan legume crop of resource-poor farmers.</title>
        <authorList>
            <person name="Varshney R.K."/>
            <person name="Chen W."/>
            <person name="Li Y."/>
            <person name="Bharti A.K."/>
            <person name="Saxena R.K."/>
            <person name="Schlueter J.A."/>
            <person name="Donoghue M.T."/>
            <person name="Azam S."/>
            <person name="Fan G."/>
            <person name="Whaley A.M."/>
            <person name="Farmer A.D."/>
            <person name="Sheridan J."/>
            <person name="Iwata A."/>
            <person name="Tuteja R."/>
            <person name="Penmetsa R.V."/>
            <person name="Wu W."/>
            <person name="Upadhyaya H.D."/>
            <person name="Yang S.P."/>
            <person name="Shah T."/>
            <person name="Saxena K.B."/>
            <person name="Michael T."/>
            <person name="McCombie W.R."/>
            <person name="Yang B."/>
            <person name="Zhang G."/>
            <person name="Yang H."/>
            <person name="Wang J."/>
            <person name="Spillane C."/>
            <person name="Cook D.R."/>
            <person name="May G.D."/>
            <person name="Xu X."/>
            <person name="Jackson S.A."/>
        </authorList>
    </citation>
    <scope>NUCLEOTIDE SEQUENCE [LARGE SCALE GENOMIC DNA]</scope>
    <source>
        <strain evidence="5">cv. Asha</strain>
    </source>
</reference>
<proteinExistence type="predicted"/>
<gene>
    <name evidence="4" type="ORF">KK1_016499</name>
</gene>
<evidence type="ECO:0000313" key="4">
    <source>
        <dbReference type="EMBL" id="KYP61984.1"/>
    </source>
</evidence>
<dbReference type="Gene3D" id="3.30.200.20">
    <property type="entry name" value="Phosphorylase Kinase, domain 1"/>
    <property type="match status" value="1"/>
</dbReference>
<sequence>MVHRQMKKDEKFFQEQLSCGISILRCNNQIEQLRGPIDLPEEIQCSSHETYDGSLPSIPYKDLFGIDVFPNKEMIDQTKDDLLSQNQAQTISISNGVIFDGEQENSILENSMCTFCSVCKTGRPNIGQHKEFAYEELQAATDAFSLKNCLSKSGQLFTFKGQLEGGLKLVVKQHEIKNTQLREKMKSKVQTILKARHKNVIMLLGSSTSEHFLLTVYEYACNGSLDKYLSKEGCRPLTWIERERVAIGLARGLKYLHDKNIVHCNIKPTSILLTHDFRPLIGDFGFGKELELNSSKNKNKGNYEYIAPECLEKGKLSNKTDVYSFGVVILELITGRRTTDMMLEDKGLVEWVSDTALLSHTASKLSKYQSIEFNFLQAYN</sequence>
<keyword evidence="5" id="KW-1185">Reference proteome</keyword>
<dbReference type="GO" id="GO:0005524">
    <property type="term" value="F:ATP binding"/>
    <property type="evidence" value="ECO:0007669"/>
    <property type="project" value="UniProtKB-KW"/>
</dbReference>
<feature type="domain" description="Protein kinase" evidence="3">
    <location>
        <begin position="144"/>
        <end position="380"/>
    </location>
</feature>
<evidence type="ECO:0000313" key="5">
    <source>
        <dbReference type="Proteomes" id="UP000075243"/>
    </source>
</evidence>
<name>A0A151T4M6_CAJCA</name>
<organism evidence="4 5">
    <name type="scientific">Cajanus cajan</name>
    <name type="common">Pigeon pea</name>
    <name type="synonym">Cajanus indicus</name>
    <dbReference type="NCBI Taxonomy" id="3821"/>
    <lineage>
        <taxon>Eukaryota</taxon>
        <taxon>Viridiplantae</taxon>
        <taxon>Streptophyta</taxon>
        <taxon>Embryophyta</taxon>
        <taxon>Tracheophyta</taxon>
        <taxon>Spermatophyta</taxon>
        <taxon>Magnoliopsida</taxon>
        <taxon>eudicotyledons</taxon>
        <taxon>Gunneridae</taxon>
        <taxon>Pentapetalae</taxon>
        <taxon>rosids</taxon>
        <taxon>fabids</taxon>
        <taxon>Fabales</taxon>
        <taxon>Fabaceae</taxon>
        <taxon>Papilionoideae</taxon>
        <taxon>50 kb inversion clade</taxon>
        <taxon>NPAAA clade</taxon>
        <taxon>indigoferoid/millettioid clade</taxon>
        <taxon>Phaseoleae</taxon>
        <taxon>Cajanus</taxon>
    </lineage>
</organism>
<dbReference type="PANTHER" id="PTHR27001">
    <property type="entry name" value="OS01G0253100 PROTEIN"/>
    <property type="match status" value="1"/>
</dbReference>
<dbReference type="FunFam" id="3.30.200.20:FF:000604">
    <property type="entry name" value="Proline-rich receptor-like protein kinase PERK8"/>
    <property type="match status" value="1"/>
</dbReference>
<dbReference type="PANTHER" id="PTHR27001:SF721">
    <property type="entry name" value="DUAL-SPECIFICITY KINASE DOMAIN PROTEIN"/>
    <property type="match status" value="1"/>
</dbReference>
<keyword evidence="4" id="KW-0418">Kinase</keyword>
<dbReference type="InterPro" id="IPR011009">
    <property type="entry name" value="Kinase-like_dom_sf"/>
</dbReference>
<dbReference type="Gene3D" id="1.10.510.10">
    <property type="entry name" value="Transferase(Phosphotransferase) domain 1"/>
    <property type="match status" value="1"/>
</dbReference>
<dbReference type="SUPFAM" id="SSF56112">
    <property type="entry name" value="Protein kinase-like (PK-like)"/>
    <property type="match status" value="1"/>
</dbReference>
<keyword evidence="2" id="KW-0067">ATP-binding</keyword>
<evidence type="ECO:0000259" key="3">
    <source>
        <dbReference type="PROSITE" id="PS50011"/>
    </source>
</evidence>
<accession>A0A151T4M6</accession>
<dbReference type="InterPro" id="IPR001245">
    <property type="entry name" value="Ser-Thr/Tyr_kinase_cat_dom"/>
</dbReference>
<dbReference type="AlphaFoldDB" id="A0A151T4M6"/>